<evidence type="ECO:0000256" key="5">
    <source>
        <dbReference type="ARBA" id="ARBA00022691"/>
    </source>
</evidence>
<dbReference type="NCBIfam" id="TIGR00096">
    <property type="entry name" value="16S rRNA (cytidine(1402)-2'-O)-methyltransferase"/>
    <property type="match status" value="1"/>
</dbReference>
<dbReference type="PANTHER" id="PTHR46111:SF1">
    <property type="entry name" value="RIBOSOMAL RNA SMALL SUBUNIT METHYLTRANSFERASE I"/>
    <property type="match status" value="1"/>
</dbReference>
<dbReference type="InterPro" id="IPR008189">
    <property type="entry name" value="rRNA_ssu_MeTfrase_I"/>
</dbReference>
<evidence type="ECO:0000256" key="2">
    <source>
        <dbReference type="ARBA" id="ARBA00022552"/>
    </source>
</evidence>
<dbReference type="EMBL" id="JACYTR010000006">
    <property type="protein sequence ID" value="MBD8525048.1"/>
    <property type="molecule type" value="Genomic_DNA"/>
</dbReference>
<dbReference type="InterPro" id="IPR014777">
    <property type="entry name" value="4pyrrole_Mease_sub1"/>
</dbReference>
<keyword evidence="5 6" id="KW-0949">S-adenosyl-L-methionine</keyword>
<dbReference type="GO" id="GO:0070677">
    <property type="term" value="F:rRNA (cytosine-2'-O-)-methyltransferase activity"/>
    <property type="evidence" value="ECO:0007669"/>
    <property type="project" value="UniProtKB-UniRule"/>
</dbReference>
<accession>A0AAW3ZFY5</accession>
<dbReference type="InterPro" id="IPR018063">
    <property type="entry name" value="SAM_MeTrfase_RsmI_CS"/>
</dbReference>
<sequence>MSESSPSSALEPGTLYVVATPIGNLGDLSPRAVQTLRGADVICAEDTRHSRPLLQQFGIDTPLLALHDHNEQAQAPALVERLRQGQALALISDAGTPLISDPGFRLVRAVREAGLKVSPVPGPSAVITALSAAGIASDRFLFEGFLPNKGAARRQRLSDLAALEASLVFYESSHRICESLADLESVFGDRRMALARELTKRFETILDGSIAEVRARVEADADQQRGEFVLIVEGVADRSAAQLAEGRRLMTLLSPHLPPSQAARLAAEISGAPRKALYARDS</sequence>
<dbReference type="GO" id="GO:0005737">
    <property type="term" value="C:cytoplasm"/>
    <property type="evidence" value="ECO:0007669"/>
    <property type="project" value="UniProtKB-SubCell"/>
</dbReference>
<evidence type="ECO:0000256" key="1">
    <source>
        <dbReference type="ARBA" id="ARBA00022490"/>
    </source>
</evidence>
<dbReference type="FunFam" id="3.30.950.10:FF:000002">
    <property type="entry name" value="Ribosomal RNA small subunit methyltransferase I"/>
    <property type="match status" value="1"/>
</dbReference>
<evidence type="ECO:0000259" key="7">
    <source>
        <dbReference type="Pfam" id="PF00590"/>
    </source>
</evidence>
<evidence type="ECO:0000256" key="4">
    <source>
        <dbReference type="ARBA" id="ARBA00022679"/>
    </source>
</evidence>
<dbReference type="PIRSF" id="PIRSF005917">
    <property type="entry name" value="MTase_YraL"/>
    <property type="match status" value="1"/>
</dbReference>
<dbReference type="AlphaFoldDB" id="A0AAW3ZFY5"/>
<gene>
    <name evidence="6 9" type="primary">rsmI</name>
    <name evidence="9" type="ORF">IFO71_04765</name>
</gene>
<evidence type="ECO:0000256" key="6">
    <source>
        <dbReference type="HAMAP-Rule" id="MF_01877"/>
    </source>
</evidence>
<protein>
    <recommendedName>
        <fullName evidence="6">Ribosomal RNA small subunit methyltransferase I</fullName>
        <ecNumber evidence="6">2.1.1.198</ecNumber>
    </recommendedName>
    <alternativeName>
        <fullName evidence="6">16S rRNA 2'-O-ribose C1402 methyltransferase</fullName>
    </alternativeName>
    <alternativeName>
        <fullName evidence="6">rRNA (cytidine-2'-O-)-methyltransferase RsmI</fullName>
    </alternativeName>
</protein>
<name>A0AAW3ZFY5_9GAMM</name>
<dbReference type="Gene3D" id="3.40.1010.10">
    <property type="entry name" value="Cobalt-precorrin-4 Transmethylase, Domain 1"/>
    <property type="match status" value="1"/>
</dbReference>
<keyword evidence="10" id="KW-1185">Reference proteome</keyword>
<dbReference type="FunFam" id="3.40.1010.10:FF:000002">
    <property type="entry name" value="Ribosomal RNA small subunit methyltransferase I"/>
    <property type="match status" value="1"/>
</dbReference>
<dbReference type="InterPro" id="IPR000878">
    <property type="entry name" value="4pyrrol_Mease"/>
</dbReference>
<keyword evidence="2 6" id="KW-0698">rRNA processing</keyword>
<comment type="function">
    <text evidence="6">Catalyzes the 2'-O-methylation of the ribose of cytidine 1402 (C1402) in 16S rRNA.</text>
</comment>
<dbReference type="Gene3D" id="3.30.950.10">
    <property type="entry name" value="Methyltransferase, Cobalt-precorrin-4 Transmethylase, Domain 2"/>
    <property type="match status" value="1"/>
</dbReference>
<evidence type="ECO:0000313" key="10">
    <source>
        <dbReference type="Proteomes" id="UP000613768"/>
    </source>
</evidence>
<keyword evidence="4 6" id="KW-0808">Transferase</keyword>
<dbReference type="CDD" id="cd11648">
    <property type="entry name" value="RsmI"/>
    <property type="match status" value="1"/>
</dbReference>
<dbReference type="SUPFAM" id="SSF53790">
    <property type="entry name" value="Tetrapyrrole methylase"/>
    <property type="match status" value="1"/>
</dbReference>
<comment type="similarity">
    <text evidence="6">Belongs to the methyltransferase superfamily. RsmI family.</text>
</comment>
<comment type="caution">
    <text evidence="9">The sequence shown here is derived from an EMBL/GenBank/DDBJ whole genome shotgun (WGS) entry which is preliminary data.</text>
</comment>
<dbReference type="EC" id="2.1.1.198" evidence="6"/>
<evidence type="ECO:0000313" key="9">
    <source>
        <dbReference type="EMBL" id="MBD8525048.1"/>
    </source>
</evidence>
<dbReference type="Proteomes" id="UP000613768">
    <property type="component" value="Unassembled WGS sequence"/>
</dbReference>
<feature type="domain" description="RsmI HTH" evidence="8">
    <location>
        <begin position="241"/>
        <end position="280"/>
    </location>
</feature>
<evidence type="ECO:0000256" key="3">
    <source>
        <dbReference type="ARBA" id="ARBA00022603"/>
    </source>
</evidence>
<evidence type="ECO:0000259" key="8">
    <source>
        <dbReference type="Pfam" id="PF23016"/>
    </source>
</evidence>
<dbReference type="PANTHER" id="PTHR46111">
    <property type="entry name" value="RIBOSOMAL RNA SMALL SUBUNIT METHYLTRANSFERASE I"/>
    <property type="match status" value="1"/>
</dbReference>
<keyword evidence="3 6" id="KW-0489">Methyltransferase</keyword>
<dbReference type="HAMAP" id="MF_01877">
    <property type="entry name" value="16SrRNA_methyltr_I"/>
    <property type="match status" value="1"/>
</dbReference>
<proteinExistence type="inferred from homology"/>
<dbReference type="InterPro" id="IPR053910">
    <property type="entry name" value="RsmI_HTH"/>
</dbReference>
<dbReference type="Pfam" id="PF00590">
    <property type="entry name" value="TP_methylase"/>
    <property type="match status" value="1"/>
</dbReference>
<feature type="domain" description="Tetrapyrrole methylase" evidence="7">
    <location>
        <begin position="14"/>
        <end position="213"/>
    </location>
</feature>
<reference evidence="9 10" key="1">
    <citation type="submission" date="2020-09" db="EMBL/GenBank/DDBJ databases">
        <title>Pseudoxanthomonas sp. CAU 1598 isolated from sand of Yaerae Beach.</title>
        <authorList>
            <person name="Kim W."/>
        </authorList>
    </citation>
    <scope>NUCLEOTIDE SEQUENCE [LARGE SCALE GENOMIC DNA]</scope>
    <source>
        <strain evidence="9 10">CAU 1598</strain>
    </source>
</reference>
<dbReference type="PROSITE" id="PS01296">
    <property type="entry name" value="RSMI"/>
    <property type="match status" value="1"/>
</dbReference>
<dbReference type="InterPro" id="IPR014776">
    <property type="entry name" value="4pyrrole_Mease_sub2"/>
</dbReference>
<comment type="catalytic activity">
    <reaction evidence="6">
        <text>cytidine(1402) in 16S rRNA + S-adenosyl-L-methionine = 2'-O-methylcytidine(1402) in 16S rRNA + S-adenosyl-L-homocysteine + H(+)</text>
        <dbReference type="Rhea" id="RHEA:42924"/>
        <dbReference type="Rhea" id="RHEA-COMP:10285"/>
        <dbReference type="Rhea" id="RHEA-COMP:10286"/>
        <dbReference type="ChEBI" id="CHEBI:15378"/>
        <dbReference type="ChEBI" id="CHEBI:57856"/>
        <dbReference type="ChEBI" id="CHEBI:59789"/>
        <dbReference type="ChEBI" id="CHEBI:74495"/>
        <dbReference type="ChEBI" id="CHEBI:82748"/>
        <dbReference type="EC" id="2.1.1.198"/>
    </reaction>
</comment>
<organism evidence="9 10">
    <name type="scientific">Pseudomarimonas arenosa</name>
    <dbReference type="NCBI Taxonomy" id="2774145"/>
    <lineage>
        <taxon>Bacteria</taxon>
        <taxon>Pseudomonadati</taxon>
        <taxon>Pseudomonadota</taxon>
        <taxon>Gammaproteobacteria</taxon>
        <taxon>Lysobacterales</taxon>
        <taxon>Lysobacteraceae</taxon>
        <taxon>Pseudomarimonas</taxon>
    </lineage>
</organism>
<dbReference type="InterPro" id="IPR035996">
    <property type="entry name" value="4pyrrol_Methylase_sf"/>
</dbReference>
<comment type="subcellular location">
    <subcellularLocation>
        <location evidence="6">Cytoplasm</location>
    </subcellularLocation>
</comment>
<keyword evidence="1 6" id="KW-0963">Cytoplasm</keyword>
<dbReference type="RefSeq" id="WP_192028395.1">
    <property type="nucleotide sequence ID" value="NZ_JACYTR010000006.1"/>
</dbReference>
<dbReference type="Pfam" id="PF23016">
    <property type="entry name" value="RsmI_C"/>
    <property type="match status" value="1"/>
</dbReference>